<proteinExistence type="inferred from homology"/>
<evidence type="ECO:0000313" key="5">
    <source>
        <dbReference type="EMBL" id="CDQ09156.1"/>
    </source>
</evidence>
<dbReference type="InterPro" id="IPR029063">
    <property type="entry name" value="SAM-dependent_MTases_sf"/>
</dbReference>
<evidence type="ECO:0000256" key="3">
    <source>
        <dbReference type="ARBA" id="ARBA00022679"/>
    </source>
</evidence>
<evidence type="ECO:0000313" key="6">
    <source>
        <dbReference type="EMBL" id="SMH67440.1"/>
    </source>
</evidence>
<evidence type="ECO:0000256" key="2">
    <source>
        <dbReference type="ARBA" id="ARBA00022603"/>
    </source>
</evidence>
<gene>
    <name evidence="5" type="ORF">AFERRI_230014</name>
    <name evidence="6" type="ORF">AFERRI_50641</name>
</gene>
<keyword evidence="2 5" id="KW-0489">Methyltransferase</keyword>
<sequence length="269" mass="29977">MDQQKLVDAQFGVAAMDYLQSPTHAQGADLQRLRALADGQRDWRVLDLGCGAGHAGFALADEVREVTAYDLSAEMLVAAAAEAQRRKLANLRTQQGVAETLPFADAGFDLVVTRFSAHHWVDVPRALREVRRVLQPEGRLVVIDVIAPETALLDTLLQSIEVLRDASHVRDYRYSEWEAMLILAGFIISDQQAWKLPLCFASWVGRMRTPELRVAAIRSLCAAAATEVRDYFAIQPNNDCAIDAAWIEAVPRLPDALRRRTGNDSFLRR</sequence>
<organism evidence="5">
    <name type="scientific">Acidithiobacillus ferrivorans</name>
    <dbReference type="NCBI Taxonomy" id="160808"/>
    <lineage>
        <taxon>Bacteria</taxon>
        <taxon>Pseudomonadati</taxon>
        <taxon>Pseudomonadota</taxon>
        <taxon>Acidithiobacillia</taxon>
        <taxon>Acidithiobacillales</taxon>
        <taxon>Acidithiobacillaceae</taxon>
        <taxon>Acidithiobacillus</taxon>
    </lineage>
</organism>
<dbReference type="InterPro" id="IPR013216">
    <property type="entry name" value="Methyltransf_11"/>
</dbReference>
<name>A0A060ULC5_9PROT</name>
<dbReference type="GO" id="GO:0032259">
    <property type="term" value="P:methylation"/>
    <property type="evidence" value="ECO:0007669"/>
    <property type="project" value="UniProtKB-KW"/>
</dbReference>
<dbReference type="SUPFAM" id="SSF53335">
    <property type="entry name" value="S-adenosyl-L-methionine-dependent methyltransferases"/>
    <property type="match status" value="1"/>
</dbReference>
<dbReference type="Proteomes" id="UP000193925">
    <property type="component" value="Chromosome AFERRI"/>
</dbReference>
<protein>
    <submittedName>
        <fullName evidence="6">Methyltransferase type 11</fullName>
    </submittedName>
    <submittedName>
        <fullName evidence="5">Putative S-adenosyl-L-methionine-dependent methyltransferase</fullName>
    </submittedName>
</protein>
<keyword evidence="7" id="KW-1185">Reference proteome</keyword>
<dbReference type="Pfam" id="PF08241">
    <property type="entry name" value="Methyltransf_11"/>
    <property type="match status" value="1"/>
</dbReference>
<dbReference type="InterPro" id="IPR051052">
    <property type="entry name" value="Diverse_substrate_MTase"/>
</dbReference>
<evidence type="ECO:0000259" key="4">
    <source>
        <dbReference type="Pfam" id="PF08241"/>
    </source>
</evidence>
<dbReference type="PANTHER" id="PTHR44942:SF4">
    <property type="entry name" value="METHYLTRANSFERASE TYPE 11 DOMAIN-CONTAINING PROTEIN"/>
    <property type="match status" value="1"/>
</dbReference>
<reference evidence="5" key="1">
    <citation type="submission" date="2014-03" db="EMBL/GenBank/DDBJ databases">
        <authorList>
            <person name="Genoscope - CEA"/>
        </authorList>
    </citation>
    <scope>NUCLEOTIDE SEQUENCE [LARGE SCALE GENOMIC DNA]</scope>
    <source>
        <strain evidence="5">CF27</strain>
    </source>
</reference>
<dbReference type="GO" id="GO:0008757">
    <property type="term" value="F:S-adenosylmethionine-dependent methyltransferase activity"/>
    <property type="evidence" value="ECO:0007669"/>
    <property type="project" value="InterPro"/>
</dbReference>
<dbReference type="PANTHER" id="PTHR44942">
    <property type="entry name" value="METHYLTRANSF_11 DOMAIN-CONTAINING PROTEIN"/>
    <property type="match status" value="1"/>
</dbReference>
<dbReference type="EMBL" id="CCCS020000016">
    <property type="protein sequence ID" value="CDQ09156.1"/>
    <property type="molecule type" value="Genomic_DNA"/>
</dbReference>
<evidence type="ECO:0000313" key="7">
    <source>
        <dbReference type="Proteomes" id="UP000193925"/>
    </source>
</evidence>
<dbReference type="CDD" id="cd02440">
    <property type="entry name" value="AdoMet_MTases"/>
    <property type="match status" value="1"/>
</dbReference>
<dbReference type="AlphaFoldDB" id="A0A060ULC5"/>
<reference evidence="6 7" key="3">
    <citation type="submission" date="2017-03" db="EMBL/GenBank/DDBJ databases">
        <authorList>
            <person name="Regsiter A."/>
            <person name="William W."/>
        </authorList>
    </citation>
    <scope>NUCLEOTIDE SEQUENCE [LARGE SCALE GENOMIC DNA]</scope>
    <source>
        <strain evidence="6">PRJEB5721</strain>
    </source>
</reference>
<feature type="domain" description="Methyltransferase type 11" evidence="4">
    <location>
        <begin position="46"/>
        <end position="142"/>
    </location>
</feature>
<dbReference type="RefSeq" id="WP_051984690.1">
    <property type="nucleotide sequence ID" value="NZ_CCCS020000016.1"/>
</dbReference>
<keyword evidence="3 5" id="KW-0808">Transferase</keyword>
<dbReference type="Gene3D" id="3.40.50.150">
    <property type="entry name" value="Vaccinia Virus protein VP39"/>
    <property type="match status" value="1"/>
</dbReference>
<reference evidence="5" key="2">
    <citation type="submission" date="2014-07" db="EMBL/GenBank/DDBJ databases">
        <title>Initial genome analysis of the psychrotolerant acidophile Acidithiobacillus ferrivorans CF27: insights into iron and sulfur oxidation pathways and into biofilm formation.</title>
        <authorList>
            <person name="Talla E."/>
            <person name="Hedrich S."/>
            <person name="Mangenot S."/>
            <person name="Ji B."/>
            <person name="Johnson D.B."/>
            <person name="Barbe V."/>
            <person name="Bonnefoy V."/>
        </authorList>
    </citation>
    <scope>NUCLEOTIDE SEQUENCE [LARGE SCALE GENOMIC DNA]</scope>
    <source>
        <strain evidence="5">CF27</strain>
    </source>
</reference>
<dbReference type="EMBL" id="LT841305">
    <property type="protein sequence ID" value="SMH67440.1"/>
    <property type="molecule type" value="Genomic_DNA"/>
</dbReference>
<evidence type="ECO:0000256" key="1">
    <source>
        <dbReference type="ARBA" id="ARBA00008361"/>
    </source>
</evidence>
<comment type="similarity">
    <text evidence="1">Belongs to the methyltransferase superfamily.</text>
</comment>
<accession>A0A060ULC5</accession>